<keyword evidence="2" id="KW-1185">Reference proteome</keyword>
<protein>
    <submittedName>
        <fullName evidence="1">Uncharacterized protein</fullName>
    </submittedName>
</protein>
<organism evidence="1 2">
    <name type="scientific">Diploptera punctata</name>
    <name type="common">Pacific beetle cockroach</name>
    <dbReference type="NCBI Taxonomy" id="6984"/>
    <lineage>
        <taxon>Eukaryota</taxon>
        <taxon>Metazoa</taxon>
        <taxon>Ecdysozoa</taxon>
        <taxon>Arthropoda</taxon>
        <taxon>Hexapoda</taxon>
        <taxon>Insecta</taxon>
        <taxon>Pterygota</taxon>
        <taxon>Neoptera</taxon>
        <taxon>Polyneoptera</taxon>
        <taxon>Dictyoptera</taxon>
        <taxon>Blattodea</taxon>
        <taxon>Blaberoidea</taxon>
        <taxon>Blaberidae</taxon>
        <taxon>Diplopterinae</taxon>
        <taxon>Diploptera</taxon>
    </lineage>
</organism>
<accession>A0AAD8EKK0</accession>
<name>A0AAD8EKK0_DIPPU</name>
<reference evidence="1" key="2">
    <citation type="submission" date="2023-05" db="EMBL/GenBank/DDBJ databases">
        <authorList>
            <person name="Fouks B."/>
        </authorList>
    </citation>
    <scope>NUCLEOTIDE SEQUENCE</scope>
    <source>
        <strain evidence="1">Stay&amp;Tobe</strain>
        <tissue evidence="1">Testes</tissue>
    </source>
</reference>
<reference evidence="1" key="1">
    <citation type="journal article" date="2023" name="IScience">
        <title>Live-bearing cockroach genome reveals convergent evolutionary mechanisms linked to viviparity in insects and beyond.</title>
        <authorList>
            <person name="Fouks B."/>
            <person name="Harrison M.C."/>
            <person name="Mikhailova A.A."/>
            <person name="Marchal E."/>
            <person name="English S."/>
            <person name="Carruthers M."/>
            <person name="Jennings E.C."/>
            <person name="Chiamaka E.L."/>
            <person name="Frigard R.A."/>
            <person name="Pippel M."/>
            <person name="Attardo G.M."/>
            <person name="Benoit J.B."/>
            <person name="Bornberg-Bauer E."/>
            <person name="Tobe S.S."/>
        </authorList>
    </citation>
    <scope>NUCLEOTIDE SEQUENCE</scope>
    <source>
        <strain evidence="1">Stay&amp;Tobe</strain>
    </source>
</reference>
<evidence type="ECO:0000313" key="1">
    <source>
        <dbReference type="EMBL" id="KAJ9593279.1"/>
    </source>
</evidence>
<dbReference type="AlphaFoldDB" id="A0AAD8EKK0"/>
<dbReference type="Proteomes" id="UP001233999">
    <property type="component" value="Unassembled WGS sequence"/>
</dbReference>
<comment type="caution">
    <text evidence="1">The sequence shown here is derived from an EMBL/GenBank/DDBJ whole genome shotgun (WGS) entry which is preliminary data.</text>
</comment>
<feature type="non-terminal residue" evidence="1">
    <location>
        <position position="1"/>
    </location>
</feature>
<sequence>IRSIVHVTEVFILLIRDVPVTTSQTSDQEFHYLFSMVARRLERYNISARNWWSHNFVFEVPVCERGRLTEFNVINIKKNIASQLKATKLISRTNGNCIFPNIRSLFPCGNNSDFVYLLFKNNFIPTGVESCSVRRFSKVRECLAYQTFHHFDQGRFPLSSSFSPYTFQFRYNFVYDFADKKL</sequence>
<gene>
    <name evidence="1" type="ORF">L9F63_015154</name>
</gene>
<feature type="non-terminal residue" evidence="1">
    <location>
        <position position="182"/>
    </location>
</feature>
<evidence type="ECO:0000313" key="2">
    <source>
        <dbReference type="Proteomes" id="UP001233999"/>
    </source>
</evidence>
<proteinExistence type="predicted"/>
<dbReference type="EMBL" id="JASPKZ010003449">
    <property type="protein sequence ID" value="KAJ9593279.1"/>
    <property type="molecule type" value="Genomic_DNA"/>
</dbReference>